<feature type="compositionally biased region" description="Polar residues" evidence="1">
    <location>
        <begin position="314"/>
        <end position="326"/>
    </location>
</feature>
<name>A0A5B0MUZ7_PUCGR</name>
<accession>A0A5B0MUZ7</accession>
<reference evidence="2 3" key="1">
    <citation type="submission" date="2019-05" db="EMBL/GenBank/DDBJ databases">
        <title>Emergence of the Ug99 lineage of the wheat stem rust pathogen through somatic hybridization.</title>
        <authorList>
            <person name="Li F."/>
            <person name="Upadhyaya N.M."/>
            <person name="Sperschneider J."/>
            <person name="Matny O."/>
            <person name="Nguyen-Phuc H."/>
            <person name="Mago R."/>
            <person name="Raley C."/>
            <person name="Miller M.E."/>
            <person name="Silverstein K.A.T."/>
            <person name="Henningsen E."/>
            <person name="Hirsch C.D."/>
            <person name="Visser B."/>
            <person name="Pretorius Z.A."/>
            <person name="Steffenson B.J."/>
            <person name="Schwessinger B."/>
            <person name="Dodds P.N."/>
            <person name="Figueroa M."/>
        </authorList>
    </citation>
    <scope>NUCLEOTIDE SEQUENCE [LARGE SCALE GENOMIC DNA]</scope>
    <source>
        <strain evidence="2">21-0</strain>
    </source>
</reference>
<sequence length="610" mass="70170">SEVNHPGEMCKDCNKLRIRKMEKLPYIPTSQQTIGTVEHGVLLRRPTTPMSPPLVLQKGTSRPHFHLPHKSIMLWFAPLAGLALLYRCNAVDTYHCIQGDLPPKLDDILGPIGTFQVQASHSDIPMMTVTPPFSSGSIPRLNEEHTSHDPNSLLNSMDHHDSFQAAADLPDPWDNFFSVCNNDMFQLMKSWEEIEEPWVTFLENNNTGPPSSSSQIPPTRLNDGFVPHHEVALQQETMSPNQNFSKFEEIFPRNIYKTSKSSMIDSPTTDNEQAKVSLPSCFSNDGFSSYYDRISVLLEDRLENSDPKRRKKNSTQLDGNNQLQKDSLVQYATNSNPSEYRFSESHSKKPTSGLESPLRTLKFDRSVFKIEDPSSLDTFRIKKITSLIGNFQKNVLKININSPEDTCEMFKRAMGRGNTQTDRYYSTDKESYKKRRERKNSLLNKAFKEFSLKRESWSKFYKEKSGVESKDLNIYHFKRIKIDSLEAHFLLFLFYADMISSILVQNDHPNGKEPLPNDNRDIIQRAAKNYKCYYAHLLPGATLPVGKQTFLDAVWLEVEGWLKHETEKEIYDILFQNTHTKKKSSHFFHAVFSYSITNLGRRISGEQKYI</sequence>
<evidence type="ECO:0000313" key="3">
    <source>
        <dbReference type="Proteomes" id="UP000324748"/>
    </source>
</evidence>
<evidence type="ECO:0000313" key="2">
    <source>
        <dbReference type="EMBL" id="KAA1079600.1"/>
    </source>
</evidence>
<comment type="caution">
    <text evidence="2">The sequence shown here is derived from an EMBL/GenBank/DDBJ whole genome shotgun (WGS) entry which is preliminary data.</text>
</comment>
<dbReference type="EMBL" id="VSWC01000132">
    <property type="protein sequence ID" value="KAA1079600.1"/>
    <property type="molecule type" value="Genomic_DNA"/>
</dbReference>
<feature type="region of interest" description="Disordered" evidence="1">
    <location>
        <begin position="304"/>
        <end position="326"/>
    </location>
</feature>
<dbReference type="OrthoDB" id="10684780at2759"/>
<evidence type="ECO:0000256" key="1">
    <source>
        <dbReference type="SAM" id="MobiDB-lite"/>
    </source>
</evidence>
<gene>
    <name evidence="2" type="ORF">PGT21_016982</name>
</gene>
<dbReference type="AlphaFoldDB" id="A0A5B0MUZ7"/>
<proteinExistence type="predicted"/>
<protein>
    <submittedName>
        <fullName evidence="2">Uncharacterized protein</fullName>
    </submittedName>
</protein>
<feature type="non-terminal residue" evidence="2">
    <location>
        <position position="1"/>
    </location>
</feature>
<dbReference type="Proteomes" id="UP000324748">
    <property type="component" value="Unassembled WGS sequence"/>
</dbReference>
<feature type="region of interest" description="Disordered" evidence="1">
    <location>
        <begin position="337"/>
        <end position="356"/>
    </location>
</feature>
<organism evidence="2 3">
    <name type="scientific">Puccinia graminis f. sp. tritici</name>
    <dbReference type="NCBI Taxonomy" id="56615"/>
    <lineage>
        <taxon>Eukaryota</taxon>
        <taxon>Fungi</taxon>
        <taxon>Dikarya</taxon>
        <taxon>Basidiomycota</taxon>
        <taxon>Pucciniomycotina</taxon>
        <taxon>Pucciniomycetes</taxon>
        <taxon>Pucciniales</taxon>
        <taxon>Pucciniaceae</taxon>
        <taxon>Puccinia</taxon>
    </lineage>
</organism>
<keyword evidence="3" id="KW-1185">Reference proteome</keyword>